<comment type="catalytic activity">
    <reaction evidence="2">
        <text>D-sedoheptulose 7-phosphate + D-glyceraldehyde 3-phosphate = D-erythrose 4-phosphate + beta-D-fructose 6-phosphate</text>
        <dbReference type="Rhea" id="RHEA:17053"/>
        <dbReference type="ChEBI" id="CHEBI:16897"/>
        <dbReference type="ChEBI" id="CHEBI:57483"/>
        <dbReference type="ChEBI" id="CHEBI:57634"/>
        <dbReference type="ChEBI" id="CHEBI:59776"/>
        <dbReference type="EC" id="2.2.1.2"/>
    </reaction>
</comment>
<dbReference type="SUPFAM" id="SSF51569">
    <property type="entry name" value="Aldolase"/>
    <property type="match status" value="1"/>
</dbReference>
<comment type="pathway">
    <text evidence="2">Carbohydrate degradation; pentose phosphate pathway; D-glyceraldehyde 3-phosphate and beta-D-fructose 6-phosphate from D-ribose 5-phosphate and D-xylulose 5-phosphate (non-oxidative stage): step 2/3.</text>
</comment>
<dbReference type="Gene3D" id="3.20.20.70">
    <property type="entry name" value="Aldolase class I"/>
    <property type="match status" value="1"/>
</dbReference>
<gene>
    <name evidence="4" type="ORF">CSSPTR1EN2_LOCUS2049</name>
</gene>
<keyword evidence="5" id="KW-1185">Reference proteome</keyword>
<protein>
    <recommendedName>
        <fullName evidence="2">Transaldolase</fullName>
        <ecNumber evidence="2">2.2.1.2</ecNumber>
    </recommendedName>
</protein>
<dbReference type="PANTHER" id="PTHR10683">
    <property type="entry name" value="TRANSALDOLASE"/>
    <property type="match status" value="1"/>
</dbReference>
<proteinExistence type="predicted"/>
<dbReference type="InterPro" id="IPR001585">
    <property type="entry name" value="TAL/FSA"/>
</dbReference>
<dbReference type="InterPro" id="IPR018225">
    <property type="entry name" value="Transaldolase_AS"/>
</dbReference>
<organism evidence="4 5">
    <name type="scientific">Sphagnum troendelagicum</name>
    <dbReference type="NCBI Taxonomy" id="128251"/>
    <lineage>
        <taxon>Eukaryota</taxon>
        <taxon>Viridiplantae</taxon>
        <taxon>Streptophyta</taxon>
        <taxon>Embryophyta</taxon>
        <taxon>Bryophyta</taxon>
        <taxon>Sphagnophytina</taxon>
        <taxon>Sphagnopsida</taxon>
        <taxon>Sphagnales</taxon>
        <taxon>Sphagnaceae</taxon>
        <taxon>Sphagnum</taxon>
    </lineage>
</organism>
<accession>A0ABP0TCY9</accession>
<dbReference type="InterPro" id="IPR013785">
    <property type="entry name" value="Aldolase_TIM"/>
</dbReference>
<evidence type="ECO:0000256" key="2">
    <source>
        <dbReference type="RuleBase" id="RU000501"/>
    </source>
</evidence>
<dbReference type="Proteomes" id="UP001497512">
    <property type="component" value="Chromosome 10"/>
</dbReference>
<sequence>MVQMLVQRPQGPLGSSLFLSDTSVLKAASVSSSSSQQPRSHVSHVSLINLQASTEKQRESVVGPNGIARSEGGSSSSCQGKLRLFVDSANVNTWRQWLPSGTFYGVTTNPILLEKAKVACHVKSLAVLANRAFELGAKEVQLQTWGGSVQELVATGSELANIDSSIVVKIPVTKDGLEAASKLINQGAQVTMTGVYSVHQVLLAAGVGASYAAPYLGRMIALSKPGLQDILEMQKIIKGVNSEMRLLVASIRSVEQLTTLAAQGVNSFAVPETIVTQLFNDPDTEKAATEFAQASSRNAVWLFL</sequence>
<dbReference type="PROSITE" id="PS00958">
    <property type="entry name" value="TRANSALDOLASE_2"/>
    <property type="match status" value="1"/>
</dbReference>
<feature type="region of interest" description="Disordered" evidence="3">
    <location>
        <begin position="56"/>
        <end position="77"/>
    </location>
</feature>
<evidence type="ECO:0000313" key="5">
    <source>
        <dbReference type="Proteomes" id="UP001497512"/>
    </source>
</evidence>
<evidence type="ECO:0000256" key="1">
    <source>
        <dbReference type="ARBA" id="ARBA00023270"/>
    </source>
</evidence>
<reference evidence="4" key="1">
    <citation type="submission" date="2024-02" db="EMBL/GenBank/DDBJ databases">
        <authorList>
            <consortium name="ELIXIR-Norway"/>
            <consortium name="Elixir Norway"/>
        </authorList>
    </citation>
    <scope>NUCLEOTIDE SEQUENCE</scope>
</reference>
<dbReference type="PANTHER" id="PTHR10683:SF40">
    <property type="entry name" value="FRUCTOSE-6-PHOSPHATE ALDOLASE 1-RELATED"/>
    <property type="match status" value="1"/>
</dbReference>
<evidence type="ECO:0000313" key="4">
    <source>
        <dbReference type="EMBL" id="CAK9193508.1"/>
    </source>
</evidence>
<dbReference type="EMBL" id="OZ019902">
    <property type="protein sequence ID" value="CAK9193508.1"/>
    <property type="molecule type" value="Genomic_DNA"/>
</dbReference>
<dbReference type="EC" id="2.2.1.2" evidence="2"/>
<name>A0ABP0TCY9_9BRYO</name>
<keyword evidence="2" id="KW-0808">Transferase</keyword>
<comment type="function">
    <text evidence="2">Catalyzes the rate-limiting step of the non-oxidative phase in the pentose phosphate pathway. Catalyzes the reversible conversion of sedheptulose-7-phosphate and D-glyceraldehyde 3-phosphate into erythrose-4-phosphate and beta-D-fructose 6-phosphate.</text>
</comment>
<evidence type="ECO:0000256" key="3">
    <source>
        <dbReference type="SAM" id="MobiDB-lite"/>
    </source>
</evidence>
<keyword evidence="1" id="KW-0704">Schiff base</keyword>
<keyword evidence="2" id="KW-0570">Pentose shunt</keyword>
<dbReference type="Pfam" id="PF00923">
    <property type="entry name" value="TAL_FSA"/>
    <property type="match status" value="1"/>
</dbReference>